<comment type="caution">
    <text evidence="2">The sequence shown here is derived from an EMBL/GenBank/DDBJ whole genome shotgun (WGS) entry which is preliminary data.</text>
</comment>
<keyword evidence="3" id="KW-1185">Reference proteome</keyword>
<dbReference type="Proteomes" id="UP000238479">
    <property type="component" value="Chromosome 1"/>
</dbReference>
<feature type="transmembrane region" description="Helical" evidence="1">
    <location>
        <begin position="14"/>
        <end position="32"/>
    </location>
</feature>
<dbReference type="AlphaFoldDB" id="A0A2P6SDS8"/>
<gene>
    <name evidence="2" type="ORF">RchiOBHm_Chr1g0341591</name>
</gene>
<dbReference type="EMBL" id="PDCK01000039">
    <property type="protein sequence ID" value="PRQ56827.1"/>
    <property type="molecule type" value="Genomic_DNA"/>
</dbReference>
<accession>A0A2P6SDS8</accession>
<keyword evidence="1" id="KW-0472">Membrane</keyword>
<keyword evidence="1" id="KW-1133">Transmembrane helix</keyword>
<protein>
    <submittedName>
        <fullName evidence="2">Uncharacterized protein</fullName>
    </submittedName>
</protein>
<organism evidence="2 3">
    <name type="scientific">Rosa chinensis</name>
    <name type="common">China rose</name>
    <dbReference type="NCBI Taxonomy" id="74649"/>
    <lineage>
        <taxon>Eukaryota</taxon>
        <taxon>Viridiplantae</taxon>
        <taxon>Streptophyta</taxon>
        <taxon>Embryophyta</taxon>
        <taxon>Tracheophyta</taxon>
        <taxon>Spermatophyta</taxon>
        <taxon>Magnoliopsida</taxon>
        <taxon>eudicotyledons</taxon>
        <taxon>Gunneridae</taxon>
        <taxon>Pentapetalae</taxon>
        <taxon>rosids</taxon>
        <taxon>fabids</taxon>
        <taxon>Rosales</taxon>
        <taxon>Rosaceae</taxon>
        <taxon>Rosoideae</taxon>
        <taxon>Rosoideae incertae sedis</taxon>
        <taxon>Rosa</taxon>
    </lineage>
</organism>
<dbReference type="Gramene" id="PRQ56827">
    <property type="protein sequence ID" value="PRQ56827"/>
    <property type="gene ID" value="RchiOBHm_Chr1g0341591"/>
</dbReference>
<evidence type="ECO:0000313" key="2">
    <source>
        <dbReference type="EMBL" id="PRQ56827.1"/>
    </source>
</evidence>
<keyword evidence="1" id="KW-0812">Transmembrane</keyword>
<evidence type="ECO:0000256" key="1">
    <source>
        <dbReference type="SAM" id="Phobius"/>
    </source>
</evidence>
<name>A0A2P6SDS8_ROSCH</name>
<sequence length="80" mass="9324">MLGFGPTVWVRPKLFYGFNTFIWVLFYVLVVGSGRVHYNFGIDNLLLSGLEVVLVLELGQQRWRNCLAVTYWHRQTSLAF</sequence>
<reference evidence="2 3" key="1">
    <citation type="journal article" date="2018" name="Nat. Genet.">
        <title>The Rosa genome provides new insights in the design of modern roses.</title>
        <authorList>
            <person name="Bendahmane M."/>
        </authorList>
    </citation>
    <scope>NUCLEOTIDE SEQUENCE [LARGE SCALE GENOMIC DNA]</scope>
    <source>
        <strain evidence="3">cv. Old Blush</strain>
    </source>
</reference>
<evidence type="ECO:0000313" key="3">
    <source>
        <dbReference type="Proteomes" id="UP000238479"/>
    </source>
</evidence>
<proteinExistence type="predicted"/>